<reference evidence="4" key="1">
    <citation type="journal article" date="2013" name="Ind. Biotechnol.">
        <title>Comparative genomics analysis of Trichoderma reesei strains.</title>
        <authorList>
            <person name="Koike H."/>
            <person name="Aerts A."/>
            <person name="LaButti K."/>
            <person name="Grigoriev I.V."/>
            <person name="Baker S.E."/>
        </authorList>
    </citation>
    <scope>NUCLEOTIDE SEQUENCE [LARGE SCALE GENOMIC DNA]</scope>
    <source>
        <strain evidence="4">ATCC 56765 / BCRC 32924 / NRRL 11460 / Rut C-30</strain>
    </source>
</reference>
<dbReference type="PROSITE" id="PS50097">
    <property type="entry name" value="BTB"/>
    <property type="match status" value="1"/>
</dbReference>
<keyword evidence="1" id="KW-0732">Signal</keyword>
<dbReference type="PANTHER" id="PTHR47843:SF5">
    <property type="entry name" value="BTB_POZ DOMAIN PROTEIN"/>
    <property type="match status" value="1"/>
</dbReference>
<evidence type="ECO:0000313" key="3">
    <source>
        <dbReference type="EMBL" id="ETS07050.1"/>
    </source>
</evidence>
<evidence type="ECO:0000313" key="4">
    <source>
        <dbReference type="Proteomes" id="UP000024376"/>
    </source>
</evidence>
<dbReference type="CDD" id="cd18186">
    <property type="entry name" value="BTB_POZ_ZBTB_KLHL-like"/>
    <property type="match status" value="1"/>
</dbReference>
<dbReference type="KEGG" id="trr:M419DRAFT_106452"/>
<evidence type="ECO:0000256" key="1">
    <source>
        <dbReference type="SAM" id="SignalP"/>
    </source>
</evidence>
<evidence type="ECO:0000259" key="2">
    <source>
        <dbReference type="PROSITE" id="PS50097"/>
    </source>
</evidence>
<sequence>MGDLFTQSHAISLCMLMTSAQTEGAMCDLELVCDGQTIRVHKLVVCLQSLVLRAACTGLFEEASGRYEMKDCEFASVQRMVDFFYNGDYDAKASDETESSEEMLIHVAMFTLADKYIIDGLRTLSQIKFKAVVTKQEKPSVMPQYVKLVYDLECESSKRLRDVVIEAVRLRVAALPSDSDIKKTLEGLMDDIPDFAKDLAMSYIEKPQYTTWLGDYEKPANPTTTAPNFPRVSPWNFAEAARRKRGIAR</sequence>
<feature type="chain" id="PRO_5001534087" description="BTB domain-containing protein" evidence="1">
    <location>
        <begin position="25"/>
        <end position="249"/>
    </location>
</feature>
<dbReference type="Proteomes" id="UP000024376">
    <property type="component" value="Unassembled WGS sequence"/>
</dbReference>
<dbReference type="Pfam" id="PF00651">
    <property type="entry name" value="BTB"/>
    <property type="match status" value="1"/>
</dbReference>
<name>A0A024SNA3_HYPJR</name>
<dbReference type="SUPFAM" id="SSF54695">
    <property type="entry name" value="POZ domain"/>
    <property type="match status" value="1"/>
</dbReference>
<dbReference type="AlphaFoldDB" id="A0A024SNA3"/>
<proteinExistence type="predicted"/>
<gene>
    <name evidence="3" type="ORF">M419DRAFT_106452</name>
</gene>
<dbReference type="EMBL" id="KI911139">
    <property type="protein sequence ID" value="ETS07050.1"/>
    <property type="molecule type" value="Genomic_DNA"/>
</dbReference>
<organism evidence="3 4">
    <name type="scientific">Hypocrea jecorina (strain ATCC 56765 / BCRC 32924 / NRRL 11460 / Rut C-30)</name>
    <name type="common">Trichoderma reesei</name>
    <dbReference type="NCBI Taxonomy" id="1344414"/>
    <lineage>
        <taxon>Eukaryota</taxon>
        <taxon>Fungi</taxon>
        <taxon>Dikarya</taxon>
        <taxon>Ascomycota</taxon>
        <taxon>Pezizomycotina</taxon>
        <taxon>Sordariomycetes</taxon>
        <taxon>Hypocreomycetidae</taxon>
        <taxon>Hypocreales</taxon>
        <taxon>Hypocreaceae</taxon>
        <taxon>Trichoderma</taxon>
    </lineage>
</organism>
<protein>
    <recommendedName>
        <fullName evidence="2">BTB domain-containing protein</fullName>
    </recommendedName>
</protein>
<dbReference type="OrthoDB" id="6359816at2759"/>
<dbReference type="InterPro" id="IPR000210">
    <property type="entry name" value="BTB/POZ_dom"/>
</dbReference>
<accession>A0A024SNA3</accession>
<feature type="signal peptide" evidence="1">
    <location>
        <begin position="1"/>
        <end position="24"/>
    </location>
</feature>
<dbReference type="InterPro" id="IPR011333">
    <property type="entry name" value="SKP1/BTB/POZ_sf"/>
</dbReference>
<dbReference type="Gene3D" id="3.30.710.10">
    <property type="entry name" value="Potassium Channel Kv1.1, Chain A"/>
    <property type="match status" value="1"/>
</dbReference>
<dbReference type="HOGENOM" id="CLU_057752_6_1_1"/>
<feature type="domain" description="BTB" evidence="2">
    <location>
        <begin position="27"/>
        <end position="93"/>
    </location>
</feature>
<dbReference type="PANTHER" id="PTHR47843">
    <property type="entry name" value="BTB DOMAIN-CONTAINING PROTEIN-RELATED"/>
    <property type="match status" value="1"/>
</dbReference>